<keyword evidence="2" id="KW-1185">Reference proteome</keyword>
<evidence type="ECO:0000313" key="2">
    <source>
        <dbReference type="Proteomes" id="UP000185911"/>
    </source>
</evidence>
<protein>
    <submittedName>
        <fullName evidence="1">Uncharacterized protein</fullName>
    </submittedName>
</protein>
<name>A0A1Q8Y9S9_9BURK</name>
<dbReference type="Proteomes" id="UP000185911">
    <property type="component" value="Unassembled WGS sequence"/>
</dbReference>
<evidence type="ECO:0000313" key="1">
    <source>
        <dbReference type="EMBL" id="OLP04630.1"/>
    </source>
</evidence>
<comment type="caution">
    <text evidence="1">The sequence shown here is derived from an EMBL/GenBank/DDBJ whole genome shotgun (WGS) entry which is preliminary data.</text>
</comment>
<reference evidence="1 2" key="1">
    <citation type="submission" date="2017-01" db="EMBL/GenBank/DDBJ databases">
        <title>Genome sequence of Rhodoferax antarcticus ANT.BR, a psychrophilic purple nonsulfur bacterium from an Antarctic microbial mat.</title>
        <authorList>
            <person name="Baker J."/>
            <person name="Riester C."/>
            <person name="Skinner B."/>
            <person name="Newell A."/>
            <person name="Swingley W."/>
            <person name="Madigan M."/>
            <person name="Jung D."/>
            <person name="Asao M."/>
            <person name="Chen M."/>
            <person name="Loughlin P."/>
            <person name="Pan H."/>
            <person name="Lin S."/>
            <person name="Li N."/>
            <person name="Shaw J."/>
            <person name="Prado M."/>
            <person name="Sherman C."/>
            <person name="Li X."/>
            <person name="Tang J."/>
            <person name="Blankenship R."/>
            <person name="Zhao T."/>
            <person name="Touchman J."/>
            <person name="Sattley M."/>
        </authorList>
    </citation>
    <scope>NUCLEOTIDE SEQUENCE [LARGE SCALE GENOMIC DNA]</scope>
    <source>
        <strain evidence="1 2">ANT.BR</strain>
    </source>
</reference>
<gene>
    <name evidence="1" type="ORF">BLL52_4268</name>
</gene>
<accession>A0A1Q8Y9S9</accession>
<dbReference type="AlphaFoldDB" id="A0A1Q8Y9S9"/>
<organism evidence="1 2">
    <name type="scientific">Rhodoferax antarcticus ANT.BR</name>
    <dbReference type="NCBI Taxonomy" id="1111071"/>
    <lineage>
        <taxon>Bacteria</taxon>
        <taxon>Pseudomonadati</taxon>
        <taxon>Pseudomonadota</taxon>
        <taxon>Betaproteobacteria</taxon>
        <taxon>Burkholderiales</taxon>
        <taxon>Comamonadaceae</taxon>
        <taxon>Rhodoferax</taxon>
    </lineage>
</organism>
<dbReference type="EMBL" id="MSYM01000020">
    <property type="protein sequence ID" value="OLP04630.1"/>
    <property type="molecule type" value="Genomic_DNA"/>
</dbReference>
<proteinExistence type="predicted"/>
<sequence length="63" mass="6927">MRFFVGISDDAVVDRSIDAAHKLVDILHGEELRWYTLNPSATRAAYKKAAEADFDLSGEDGNG</sequence>